<dbReference type="Proteomes" id="UP000033774">
    <property type="component" value="Unassembled WGS sequence"/>
</dbReference>
<evidence type="ECO:0000313" key="1">
    <source>
        <dbReference type="EMBL" id="KJV09480.1"/>
    </source>
</evidence>
<dbReference type="RefSeq" id="WP_045775919.1">
    <property type="nucleotide sequence ID" value="NZ_LAJY01000275.1"/>
</dbReference>
<proteinExistence type="predicted"/>
<accession>A0A0F3IRV3</accession>
<comment type="caution">
    <text evidence="1">The sequence shown here is derived from an EMBL/GenBank/DDBJ whole genome shotgun (WGS) entry which is preliminary data.</text>
</comment>
<keyword evidence="2" id="KW-1185">Reference proteome</keyword>
<evidence type="ECO:0000313" key="2">
    <source>
        <dbReference type="Proteomes" id="UP000033774"/>
    </source>
</evidence>
<dbReference type="InterPro" id="IPR036278">
    <property type="entry name" value="Sialidase_sf"/>
</dbReference>
<protein>
    <submittedName>
        <fullName evidence="1">Uncharacterized protein</fullName>
    </submittedName>
</protein>
<organism evidence="1 2">
    <name type="scientific">Elstera litoralis</name>
    <dbReference type="NCBI Taxonomy" id="552518"/>
    <lineage>
        <taxon>Bacteria</taxon>
        <taxon>Pseudomonadati</taxon>
        <taxon>Pseudomonadota</taxon>
        <taxon>Alphaproteobacteria</taxon>
        <taxon>Rhodospirillales</taxon>
        <taxon>Rhodospirillaceae</taxon>
        <taxon>Elstera</taxon>
    </lineage>
</organism>
<dbReference type="EMBL" id="LAJY01000275">
    <property type="protein sequence ID" value="KJV09480.1"/>
    <property type="molecule type" value="Genomic_DNA"/>
</dbReference>
<gene>
    <name evidence="1" type="ORF">VZ95_11225</name>
</gene>
<reference evidence="1 2" key="1">
    <citation type="submission" date="2015-03" db="EMBL/GenBank/DDBJ databases">
        <title>Draft genome sequence of Elstera litoralis.</title>
        <authorList>
            <person name="Rahalkar M.C."/>
            <person name="Dhakephalkar P.K."/>
            <person name="Pore S.D."/>
            <person name="Arora P."/>
            <person name="Kapse N.G."/>
            <person name="Pandit P.S."/>
        </authorList>
    </citation>
    <scope>NUCLEOTIDE SEQUENCE [LARGE SCALE GENOMIC DNA]</scope>
    <source>
        <strain evidence="1 2">Dia-1</strain>
    </source>
</reference>
<sequence length="358" mass="37498">MLSDRIRVKKSKYFSFTLPTGQTVLPYNSTLSTDGTGQETLPPLELNEKLYLGTCNTGVTWAGSHNRFRPTVISGVFGQVPSASASSYGQYLYGLRGPMARHALVRGFAWVPSVGNIGGGAGVNLVRLGGADYYATAANGSSLTVSAPYALGPWNKVALAQGVADALITFSIASDGTASYDGARALPIGATPNGVGAVVVSPSGTKVLAFGRDLENRNQICQSTDAITYAALPEAAISAGNPLRVIDAVSIPAAGTRPAAIVVSCLLAGVPRILRSVDDGVSYTLIALDSAGSAAPWGHMILVNGVLFCFHQSRWYYSLDHGGTWVIGSASVVQPRGWIMTRRYAAIFCTCASAHMRF</sequence>
<dbReference type="AlphaFoldDB" id="A0A0F3IRV3"/>
<dbReference type="SUPFAM" id="SSF50939">
    <property type="entry name" value="Sialidases"/>
    <property type="match status" value="1"/>
</dbReference>
<name>A0A0F3IRV3_9PROT</name>